<evidence type="ECO:0000313" key="1">
    <source>
        <dbReference type="EMBL" id="UPW00218.1"/>
    </source>
</evidence>
<dbReference type="RefSeq" id="WP_248654632.1">
    <property type="nucleotide sequence ID" value="NZ_CP096658.1"/>
</dbReference>
<dbReference type="Proteomes" id="UP000830434">
    <property type="component" value="Chromosome"/>
</dbReference>
<keyword evidence="2" id="KW-1185">Reference proteome</keyword>
<dbReference type="GeneID" id="72191610"/>
<dbReference type="EMBL" id="CP096658">
    <property type="protein sequence ID" value="UPW00218.1"/>
    <property type="molecule type" value="Genomic_DNA"/>
</dbReference>
<dbReference type="KEGG" id="haxz:M0R88_17105"/>
<organism evidence="1 2">
    <name type="scientific">Halorussus gelatinilyticus</name>
    <dbReference type="NCBI Taxonomy" id="2937524"/>
    <lineage>
        <taxon>Archaea</taxon>
        <taxon>Methanobacteriati</taxon>
        <taxon>Methanobacteriota</taxon>
        <taxon>Stenosarchaea group</taxon>
        <taxon>Halobacteria</taxon>
        <taxon>Halobacteriales</taxon>
        <taxon>Haladaptataceae</taxon>
        <taxon>Halorussus</taxon>
    </lineage>
</organism>
<gene>
    <name evidence="1" type="ORF">M0R88_17105</name>
</gene>
<evidence type="ECO:0000313" key="2">
    <source>
        <dbReference type="Proteomes" id="UP000830434"/>
    </source>
</evidence>
<name>A0A8U0IH96_9EURY</name>
<accession>A0A8U0IH96</accession>
<protein>
    <submittedName>
        <fullName evidence="1">Uncharacterized protein</fullName>
    </submittedName>
</protein>
<dbReference type="AlphaFoldDB" id="A0A8U0IH96"/>
<reference evidence="1" key="1">
    <citation type="submission" date="2022-04" db="EMBL/GenBank/DDBJ databases">
        <title>Diverse halophilic archaea isolated from saline environments.</title>
        <authorList>
            <person name="Cui H.-L."/>
        </authorList>
    </citation>
    <scope>NUCLEOTIDE SEQUENCE</scope>
    <source>
        <strain evidence="1">XZYJT40</strain>
    </source>
</reference>
<sequence length="181" mass="20570">MVSVDTDLADELSHHDDDFTARDLVQYLERHHPVEGPGVPRDLVEAYADELEYDRERFDTSLDGRLTDAQSWQPGDRLYRIGENVSVYPPSWHERLADTTDLSDYVDVMLESVRAPEGVEVDRSDLGVSQADLLTAVEIIGEIDRGEAKNLLKSQRLEGSIVLYAFQNPEELVRLPREESE</sequence>
<proteinExistence type="predicted"/>